<dbReference type="PANTHER" id="PTHR36529:SF1">
    <property type="entry name" value="GLYCOSYLTRANSFERASE"/>
    <property type="match status" value="1"/>
</dbReference>
<dbReference type="InterPro" id="IPR018641">
    <property type="entry name" value="Trfase_1_rSAM/seldom-assoc"/>
</dbReference>
<evidence type="ECO:0000256" key="1">
    <source>
        <dbReference type="ARBA" id="ARBA00004141"/>
    </source>
</evidence>
<dbReference type="Pfam" id="PF09837">
    <property type="entry name" value="DUF2064"/>
    <property type="match status" value="1"/>
</dbReference>
<dbReference type="GO" id="GO:0016020">
    <property type="term" value="C:membrane"/>
    <property type="evidence" value="ECO:0007669"/>
    <property type="project" value="UniProtKB-SubCell"/>
</dbReference>
<keyword evidence="5" id="KW-0406">Ion transport</keyword>
<dbReference type="PANTHER" id="PTHR36529">
    <property type="entry name" value="SLL1095 PROTEIN"/>
    <property type="match status" value="1"/>
</dbReference>
<evidence type="ECO:0000256" key="4">
    <source>
        <dbReference type="ARBA" id="ARBA00022989"/>
    </source>
</evidence>
<comment type="subcellular location">
    <subcellularLocation>
        <location evidence="1">Membrane</location>
        <topology evidence="1">Multi-pass membrane protein</topology>
    </subcellularLocation>
</comment>
<dbReference type="Gene3D" id="3.90.550.10">
    <property type="entry name" value="Spore Coat Polysaccharide Biosynthesis Protein SpsA, Chain A"/>
    <property type="match status" value="1"/>
</dbReference>
<dbReference type="OrthoDB" id="1368at2759"/>
<protein>
    <submittedName>
        <fullName evidence="7">Uncharacterized protein</fullName>
    </submittedName>
</protein>
<evidence type="ECO:0000256" key="2">
    <source>
        <dbReference type="ARBA" id="ARBA00022448"/>
    </source>
</evidence>
<dbReference type="AlphaFoldDB" id="A0A812LLU0"/>
<accession>A0A812LLU0</accession>
<keyword evidence="8" id="KW-1185">Reference proteome</keyword>
<dbReference type="EMBL" id="CAJNIZ010005669">
    <property type="protein sequence ID" value="CAE7243553.1"/>
    <property type="molecule type" value="Genomic_DNA"/>
</dbReference>
<evidence type="ECO:0000256" key="3">
    <source>
        <dbReference type="ARBA" id="ARBA00022692"/>
    </source>
</evidence>
<evidence type="ECO:0000313" key="8">
    <source>
        <dbReference type="Proteomes" id="UP000649617"/>
    </source>
</evidence>
<dbReference type="InterPro" id="IPR044669">
    <property type="entry name" value="YneE/VCCN1/2-like"/>
</dbReference>
<keyword evidence="3" id="KW-0812">Transmembrane</keyword>
<sequence length="704" mass="78323">MVWSVPCCALTILIHVFWREDMINFFKDSSGLDSIWSGYTFILGFLIVFRSNQAYSRFWESVSLTHKIRGEWTSAFSSLLGFCTKSEDREADVNHFREYLLRLMSLLHCYALHEVAELSDENIEVVDLAGMSSESVEYLHGCPDRCETVMLWIERLIVEGEKQKLFDVAPPVLSRAFQELSNGMVNVAELRKIVEVPFPFPYSQYLSFMLVLHWLVSPLVAVQLISEWSWAGGTVWLISTSYWTLFYIAQEIDQPFGQDYNDLPVVEIQKKFNQSLMHLASPETYKLPDFIADLAHRRTMCMRVSRSTLRTTVSTRKFSSPAPSTLEVVVENDEVSSTHLAEVCDEPAADVVLVSPQSNKTILGPRAVDAAARRGIRVDEPVDLQTHKGILQELASPEWNVEDLDSFVDLAAAHRYLSCRQGEQVSLSFQVHALNSHAYDLAGRHIVGWTGKALQKLETCTVIAALVGCTHQYCTLTNIGVQPTAAQSAKTRLAASIGDDAACRLATAFISDFIFMASNIDWAYPVLATTEDGMDPSSFPPAAFPSEAQIAAVPRWRQPDGDLGAKIEGIVRQGLEQADATICLGADSPGRPLQRLEETRKALLDGHDAVLGPSEDGGYDLLALKSCPPGLLADLPWSQPTTFEATKKRLEENGLRVAVPRLTKWWDVDEVEDLKRLQELLDSEDGRQRAPATAKVMAEVGCSG</sequence>
<name>A0A812LLU0_SYMPI</name>
<reference evidence="7" key="1">
    <citation type="submission" date="2021-02" db="EMBL/GenBank/DDBJ databases">
        <authorList>
            <person name="Dougan E. K."/>
            <person name="Rhodes N."/>
            <person name="Thang M."/>
            <person name="Chan C."/>
        </authorList>
    </citation>
    <scope>NUCLEOTIDE SEQUENCE</scope>
</reference>
<organism evidence="7 8">
    <name type="scientific">Symbiodinium pilosum</name>
    <name type="common">Dinoflagellate</name>
    <dbReference type="NCBI Taxonomy" id="2952"/>
    <lineage>
        <taxon>Eukaryota</taxon>
        <taxon>Sar</taxon>
        <taxon>Alveolata</taxon>
        <taxon>Dinophyceae</taxon>
        <taxon>Suessiales</taxon>
        <taxon>Symbiodiniaceae</taxon>
        <taxon>Symbiodinium</taxon>
    </lineage>
</organism>
<keyword evidence="4" id="KW-1133">Transmembrane helix</keyword>
<dbReference type="Pfam" id="PF25539">
    <property type="entry name" value="Bestrophin_2"/>
    <property type="match status" value="1"/>
</dbReference>
<evidence type="ECO:0000256" key="5">
    <source>
        <dbReference type="ARBA" id="ARBA00023065"/>
    </source>
</evidence>
<evidence type="ECO:0000313" key="7">
    <source>
        <dbReference type="EMBL" id="CAE7243553.1"/>
    </source>
</evidence>
<dbReference type="InterPro" id="IPR029044">
    <property type="entry name" value="Nucleotide-diphossugar_trans"/>
</dbReference>
<dbReference type="Proteomes" id="UP000649617">
    <property type="component" value="Unassembled WGS sequence"/>
</dbReference>
<dbReference type="GO" id="GO:0005254">
    <property type="term" value="F:chloride channel activity"/>
    <property type="evidence" value="ECO:0007669"/>
    <property type="project" value="InterPro"/>
</dbReference>
<proteinExistence type="predicted"/>
<comment type="caution">
    <text evidence="7">The sequence shown here is derived from an EMBL/GenBank/DDBJ whole genome shotgun (WGS) entry which is preliminary data.</text>
</comment>
<keyword evidence="2" id="KW-0813">Transport</keyword>
<dbReference type="SUPFAM" id="SSF53448">
    <property type="entry name" value="Nucleotide-diphospho-sugar transferases"/>
    <property type="match status" value="1"/>
</dbReference>
<keyword evidence="6" id="KW-0472">Membrane</keyword>
<evidence type="ECO:0000256" key="6">
    <source>
        <dbReference type="ARBA" id="ARBA00023136"/>
    </source>
</evidence>
<gene>
    <name evidence="7" type="ORF">SPIL2461_LOCUS4349</name>
</gene>